<proteinExistence type="predicted"/>
<name>A0A1V3XPR0_MYCKA</name>
<dbReference type="AlphaFoldDB" id="A0A1V3XPR0"/>
<gene>
    <name evidence="2" type="ORF">BZL29_1707</name>
</gene>
<sequence length="42" mass="4554">MGVHPQRFQHRGRLQPGHLGQLALGEKKAILVAGPASRSPTR</sequence>
<reference evidence="2 3" key="1">
    <citation type="submission" date="2017-02" db="EMBL/GenBank/DDBJ databases">
        <title>Complete genome sequences of Mycobacterium kansasii strains isolated from rhesus macaques.</title>
        <authorList>
            <person name="Panda A."/>
            <person name="Nagaraj S."/>
            <person name="Zhao X."/>
            <person name="Tettelin H."/>
            <person name="Detolla L.J."/>
        </authorList>
    </citation>
    <scope>NUCLEOTIDE SEQUENCE [LARGE SCALE GENOMIC DNA]</scope>
    <source>
        <strain evidence="2 3">11-3469</strain>
    </source>
</reference>
<dbReference type="Proteomes" id="UP000188532">
    <property type="component" value="Unassembled WGS sequence"/>
</dbReference>
<feature type="region of interest" description="Disordered" evidence="1">
    <location>
        <begin position="1"/>
        <end position="21"/>
    </location>
</feature>
<organism evidence="2 3">
    <name type="scientific">Mycobacterium kansasii</name>
    <dbReference type="NCBI Taxonomy" id="1768"/>
    <lineage>
        <taxon>Bacteria</taxon>
        <taxon>Bacillati</taxon>
        <taxon>Actinomycetota</taxon>
        <taxon>Actinomycetes</taxon>
        <taxon>Mycobacteriales</taxon>
        <taxon>Mycobacteriaceae</taxon>
        <taxon>Mycobacterium</taxon>
    </lineage>
</organism>
<evidence type="ECO:0000256" key="1">
    <source>
        <dbReference type="SAM" id="MobiDB-lite"/>
    </source>
</evidence>
<dbReference type="EMBL" id="MVBN01000002">
    <property type="protein sequence ID" value="OOK80491.1"/>
    <property type="molecule type" value="Genomic_DNA"/>
</dbReference>
<evidence type="ECO:0000313" key="2">
    <source>
        <dbReference type="EMBL" id="OOK80491.1"/>
    </source>
</evidence>
<protein>
    <submittedName>
        <fullName evidence="2">Uncharacterized protein</fullName>
    </submittedName>
</protein>
<comment type="caution">
    <text evidence="2">The sequence shown here is derived from an EMBL/GenBank/DDBJ whole genome shotgun (WGS) entry which is preliminary data.</text>
</comment>
<evidence type="ECO:0000313" key="3">
    <source>
        <dbReference type="Proteomes" id="UP000188532"/>
    </source>
</evidence>
<accession>A0A1V3XPR0</accession>